<dbReference type="EMBL" id="HBEA01016710">
    <property type="protein sequence ID" value="CAD8263249.1"/>
    <property type="molecule type" value="Transcribed_RNA"/>
</dbReference>
<keyword evidence="3" id="KW-0479">Metal-binding</keyword>
<dbReference type="InterPro" id="IPR002742">
    <property type="entry name" value="Desulfoferrodoxin_Fe-bd_dom"/>
</dbReference>
<dbReference type="Gene3D" id="2.60.40.730">
    <property type="entry name" value="SOR catalytic domain"/>
    <property type="match status" value="1"/>
</dbReference>
<reference evidence="7" key="1">
    <citation type="submission" date="2021-01" db="EMBL/GenBank/DDBJ databases">
        <authorList>
            <person name="Corre E."/>
            <person name="Pelletier E."/>
            <person name="Niang G."/>
            <person name="Scheremetjew M."/>
            <person name="Finn R."/>
            <person name="Kale V."/>
            <person name="Holt S."/>
            <person name="Cochrane G."/>
            <person name="Meng A."/>
            <person name="Brown T."/>
            <person name="Cohen L."/>
        </authorList>
    </citation>
    <scope>NUCLEOTIDE SEQUENCE</scope>
    <source>
        <strain evidence="7">CCMP2078</strain>
    </source>
</reference>
<dbReference type="GO" id="GO:0016491">
    <property type="term" value="F:oxidoreductase activity"/>
    <property type="evidence" value="ECO:0007669"/>
    <property type="project" value="InterPro"/>
</dbReference>
<evidence type="ECO:0000256" key="1">
    <source>
        <dbReference type="ARBA" id="ARBA00005941"/>
    </source>
</evidence>
<keyword evidence="2" id="KW-0813">Transport</keyword>
<dbReference type="InterPro" id="IPR051233">
    <property type="entry name" value="Desulfoferrodoxin_SOR"/>
</dbReference>
<feature type="domain" description="Desulfoferrodoxin ferrous iron-binding" evidence="6">
    <location>
        <begin position="32"/>
        <end position="116"/>
    </location>
</feature>
<protein>
    <recommendedName>
        <fullName evidence="6">Desulfoferrodoxin ferrous iron-binding domain-containing protein</fullName>
    </recommendedName>
</protein>
<dbReference type="PANTHER" id="PTHR36541">
    <property type="entry name" value="SUPEROXIDE REDUCTASE-RELATED"/>
    <property type="match status" value="1"/>
</dbReference>
<evidence type="ECO:0000256" key="2">
    <source>
        <dbReference type="ARBA" id="ARBA00022448"/>
    </source>
</evidence>
<evidence type="ECO:0000256" key="4">
    <source>
        <dbReference type="ARBA" id="ARBA00022982"/>
    </source>
</evidence>
<keyword evidence="5" id="KW-0408">Iron</keyword>
<dbReference type="PANTHER" id="PTHR36541:SF1">
    <property type="entry name" value="SUPEROXIDE REDUCTASE-RELATED"/>
    <property type="match status" value="1"/>
</dbReference>
<evidence type="ECO:0000256" key="3">
    <source>
        <dbReference type="ARBA" id="ARBA00022723"/>
    </source>
</evidence>
<proteinExistence type="inferred from homology"/>
<dbReference type="InterPro" id="IPR036073">
    <property type="entry name" value="Desulfoferrodoxin_Fe-bd_dom_sf"/>
</dbReference>
<dbReference type="GO" id="GO:0005506">
    <property type="term" value="F:iron ion binding"/>
    <property type="evidence" value="ECO:0007669"/>
    <property type="project" value="InterPro"/>
</dbReference>
<evidence type="ECO:0000259" key="6">
    <source>
        <dbReference type="Pfam" id="PF01880"/>
    </source>
</evidence>
<organism evidence="7">
    <name type="scientific">Pinguiococcus pyrenoidosus</name>
    <dbReference type="NCBI Taxonomy" id="172671"/>
    <lineage>
        <taxon>Eukaryota</taxon>
        <taxon>Sar</taxon>
        <taxon>Stramenopiles</taxon>
        <taxon>Ochrophyta</taxon>
        <taxon>Pinguiophyceae</taxon>
        <taxon>Pinguiochrysidales</taxon>
        <taxon>Pinguiochrysidaceae</taxon>
        <taxon>Pinguiococcus</taxon>
    </lineage>
</organism>
<name>A0A7R9YEN7_9STRA</name>
<accession>A0A7R9YEN7</accession>
<keyword evidence="4" id="KW-0249">Electron transport</keyword>
<sequence>MADSEVLAAIAAMEADNEVLTAEAPGPWAGKEGKHVPLLSLADGKASVVVPHGMDDSHFIQYIYIKNPDGDVVAAVEYKVGEMDGVAQGTLEVDTPEGAADLTPYAYCNEHGLWKGDSVAVA</sequence>
<evidence type="ECO:0000256" key="5">
    <source>
        <dbReference type="ARBA" id="ARBA00023004"/>
    </source>
</evidence>
<comment type="similarity">
    <text evidence="1">Belongs to the desulfoferrodoxin family.</text>
</comment>
<dbReference type="Pfam" id="PF01880">
    <property type="entry name" value="Desulfoferrodox"/>
    <property type="match status" value="1"/>
</dbReference>
<dbReference type="AlphaFoldDB" id="A0A7R9YEN7"/>
<evidence type="ECO:0000313" key="7">
    <source>
        <dbReference type="EMBL" id="CAD8263249.1"/>
    </source>
</evidence>
<dbReference type="SUPFAM" id="SSF49367">
    <property type="entry name" value="Superoxide reductase-like"/>
    <property type="match status" value="1"/>
</dbReference>
<gene>
    <name evidence="7" type="ORF">PPYR1160_LOCUS12751</name>
</gene>